<dbReference type="OrthoDB" id="5422293at2759"/>
<gene>
    <name evidence="1" type="ORF">EMCG_03183</name>
</gene>
<comment type="caution">
    <text evidence="1">The sequence shown here is derived from an EMBL/GenBank/DDBJ whole genome shotgun (WGS) entry which is preliminary data.</text>
</comment>
<dbReference type="Proteomes" id="UP000034164">
    <property type="component" value="Unassembled WGS sequence"/>
</dbReference>
<evidence type="ECO:0000313" key="2">
    <source>
        <dbReference type="Proteomes" id="UP000034164"/>
    </source>
</evidence>
<evidence type="ECO:0000313" key="1">
    <source>
        <dbReference type="EMBL" id="KKZ62407.1"/>
    </source>
</evidence>
<dbReference type="VEuPathDB" id="FungiDB:EMCG_03183"/>
<proteinExistence type="predicted"/>
<name>A0A0G2HW14_9EURO</name>
<sequence length="258" mass="30380">MVPPNRPRPRITWQMHLRRYLYRYIYSLESPLALRGSLIRLKHQNKHPLLALLRLFIPLPAWHFRVPDPVPFKTMLNNIPLLDSRLSSADLMNMRCIPLWRARDTAIRSIYRIYEAMAAREYVVIGPEVEYFFYQNRRSWAVCRIPDPHDCDPIRYAILASIAEELAKAFNWRMSLGMRRDKRKHIYRKTLDEVLPEFPPETAPTWAMRVPAIDIEWIADLPGDMLDLSGRLVLEAGGKSPLFTKRNIITDTGYFYTI</sequence>
<protein>
    <submittedName>
        <fullName evidence="1">Uncharacterized protein</fullName>
    </submittedName>
</protein>
<accession>A0A0G2HW14</accession>
<dbReference type="EMBL" id="LCZI01001107">
    <property type="protein sequence ID" value="KKZ62407.1"/>
    <property type="molecule type" value="Genomic_DNA"/>
</dbReference>
<reference evidence="2" key="1">
    <citation type="journal article" date="2015" name="PLoS Genet.">
        <title>The dynamic genome and transcriptome of the human fungal pathogen Blastomyces and close relative Emmonsia.</title>
        <authorList>
            <person name="Munoz J.F."/>
            <person name="Gauthier G.M."/>
            <person name="Desjardins C.A."/>
            <person name="Gallo J.E."/>
            <person name="Holder J."/>
            <person name="Sullivan T.D."/>
            <person name="Marty A.J."/>
            <person name="Carmen J.C."/>
            <person name="Chen Z."/>
            <person name="Ding L."/>
            <person name="Gujja S."/>
            <person name="Magrini V."/>
            <person name="Misas E."/>
            <person name="Mitreva M."/>
            <person name="Priest M."/>
            <person name="Saif S."/>
            <person name="Whiston E.A."/>
            <person name="Young S."/>
            <person name="Zeng Q."/>
            <person name="Goldman W.E."/>
            <person name="Mardis E.R."/>
            <person name="Taylor J.W."/>
            <person name="McEwen J.G."/>
            <person name="Clay O.K."/>
            <person name="Klein B.S."/>
            <person name="Cuomo C.A."/>
        </authorList>
    </citation>
    <scope>NUCLEOTIDE SEQUENCE [LARGE SCALE GENOMIC DNA]</scope>
    <source>
        <strain evidence="2">UAMH 3008</strain>
    </source>
</reference>
<dbReference type="AlphaFoldDB" id="A0A0G2HW14"/>
<organism evidence="1 2">
    <name type="scientific">[Emmonsia] crescens</name>
    <dbReference type="NCBI Taxonomy" id="73230"/>
    <lineage>
        <taxon>Eukaryota</taxon>
        <taxon>Fungi</taxon>
        <taxon>Dikarya</taxon>
        <taxon>Ascomycota</taxon>
        <taxon>Pezizomycotina</taxon>
        <taxon>Eurotiomycetes</taxon>
        <taxon>Eurotiomycetidae</taxon>
        <taxon>Onygenales</taxon>
        <taxon>Ajellomycetaceae</taxon>
        <taxon>Emergomyces</taxon>
    </lineage>
</organism>